<dbReference type="Proteomes" id="UP001177670">
    <property type="component" value="Unassembled WGS sequence"/>
</dbReference>
<comment type="caution">
    <text evidence="2">The sequence shown here is derived from an EMBL/GenBank/DDBJ whole genome shotgun (WGS) entry which is preliminary data.</text>
</comment>
<name>A0AA40GAL7_9HYME</name>
<gene>
    <name evidence="2" type="ORF">K0M31_011987</name>
</gene>
<feature type="compositionally biased region" description="Basic and acidic residues" evidence="1">
    <location>
        <begin position="1"/>
        <end position="24"/>
    </location>
</feature>
<protein>
    <submittedName>
        <fullName evidence="2">Uncharacterized protein</fullName>
    </submittedName>
</protein>
<proteinExistence type="predicted"/>
<keyword evidence="3" id="KW-1185">Reference proteome</keyword>
<evidence type="ECO:0000313" key="3">
    <source>
        <dbReference type="Proteomes" id="UP001177670"/>
    </source>
</evidence>
<evidence type="ECO:0000256" key="1">
    <source>
        <dbReference type="SAM" id="MobiDB-lite"/>
    </source>
</evidence>
<dbReference type="EMBL" id="JAHYIQ010000003">
    <property type="protein sequence ID" value="KAK1134205.1"/>
    <property type="molecule type" value="Genomic_DNA"/>
</dbReference>
<accession>A0AA40GAL7</accession>
<organism evidence="2 3">
    <name type="scientific">Melipona bicolor</name>
    <dbReference type="NCBI Taxonomy" id="60889"/>
    <lineage>
        <taxon>Eukaryota</taxon>
        <taxon>Metazoa</taxon>
        <taxon>Ecdysozoa</taxon>
        <taxon>Arthropoda</taxon>
        <taxon>Hexapoda</taxon>
        <taxon>Insecta</taxon>
        <taxon>Pterygota</taxon>
        <taxon>Neoptera</taxon>
        <taxon>Endopterygota</taxon>
        <taxon>Hymenoptera</taxon>
        <taxon>Apocrita</taxon>
        <taxon>Aculeata</taxon>
        <taxon>Apoidea</taxon>
        <taxon>Anthophila</taxon>
        <taxon>Apidae</taxon>
        <taxon>Melipona</taxon>
    </lineage>
</organism>
<evidence type="ECO:0000313" key="2">
    <source>
        <dbReference type="EMBL" id="KAK1134205.1"/>
    </source>
</evidence>
<feature type="region of interest" description="Disordered" evidence="1">
    <location>
        <begin position="1"/>
        <end position="41"/>
    </location>
</feature>
<sequence>MRRNESEANKESRGRDEREHRRFDGPLSGEDFQFQGGEKGDKGFPLSFFKFEFPGSNCPAAESPGQANNGGTYLAEQHSIKHGGNNSRRKKECVGSESATPAVDNIVPSRH</sequence>
<feature type="region of interest" description="Disordered" evidence="1">
    <location>
        <begin position="59"/>
        <end position="111"/>
    </location>
</feature>
<dbReference type="AlphaFoldDB" id="A0AA40GAL7"/>
<reference evidence="2" key="1">
    <citation type="submission" date="2021-10" db="EMBL/GenBank/DDBJ databases">
        <title>Melipona bicolor Genome sequencing and assembly.</title>
        <authorList>
            <person name="Araujo N.S."/>
            <person name="Arias M.C."/>
        </authorList>
    </citation>
    <scope>NUCLEOTIDE SEQUENCE</scope>
    <source>
        <strain evidence="2">USP_2M_L1-L4_2017</strain>
        <tissue evidence="2">Whole body</tissue>
    </source>
</reference>